<keyword evidence="2" id="KW-1185">Reference proteome</keyword>
<protein>
    <submittedName>
        <fullName evidence="1">Uncharacterized protein</fullName>
    </submittedName>
</protein>
<comment type="caution">
    <text evidence="1">The sequence shown here is derived from an EMBL/GenBank/DDBJ whole genome shotgun (WGS) entry which is preliminary data.</text>
</comment>
<evidence type="ECO:0000313" key="1">
    <source>
        <dbReference type="EMBL" id="GBN85933.1"/>
    </source>
</evidence>
<name>A0A4Y2SDN2_ARAVE</name>
<reference evidence="1 2" key="1">
    <citation type="journal article" date="2019" name="Sci. Rep.">
        <title>Orb-weaving spider Araneus ventricosus genome elucidates the spidroin gene catalogue.</title>
        <authorList>
            <person name="Kono N."/>
            <person name="Nakamura H."/>
            <person name="Ohtoshi R."/>
            <person name="Moran D.A.P."/>
            <person name="Shinohara A."/>
            <person name="Yoshida Y."/>
            <person name="Fujiwara M."/>
            <person name="Mori M."/>
            <person name="Tomita M."/>
            <person name="Arakawa K."/>
        </authorList>
    </citation>
    <scope>NUCLEOTIDE SEQUENCE [LARGE SCALE GENOMIC DNA]</scope>
</reference>
<organism evidence="1 2">
    <name type="scientific">Araneus ventricosus</name>
    <name type="common">Orbweaver spider</name>
    <name type="synonym">Epeira ventricosa</name>
    <dbReference type="NCBI Taxonomy" id="182803"/>
    <lineage>
        <taxon>Eukaryota</taxon>
        <taxon>Metazoa</taxon>
        <taxon>Ecdysozoa</taxon>
        <taxon>Arthropoda</taxon>
        <taxon>Chelicerata</taxon>
        <taxon>Arachnida</taxon>
        <taxon>Araneae</taxon>
        <taxon>Araneomorphae</taxon>
        <taxon>Entelegynae</taxon>
        <taxon>Araneoidea</taxon>
        <taxon>Araneidae</taxon>
        <taxon>Araneus</taxon>
    </lineage>
</organism>
<dbReference type="EMBL" id="BGPR01021023">
    <property type="protein sequence ID" value="GBN85933.1"/>
    <property type="molecule type" value="Genomic_DNA"/>
</dbReference>
<gene>
    <name evidence="1" type="ORF">AVEN_3559_1</name>
</gene>
<proteinExistence type="predicted"/>
<dbReference type="Proteomes" id="UP000499080">
    <property type="component" value="Unassembled WGS sequence"/>
</dbReference>
<dbReference type="AlphaFoldDB" id="A0A4Y2SDN2"/>
<evidence type="ECO:0000313" key="2">
    <source>
        <dbReference type="Proteomes" id="UP000499080"/>
    </source>
</evidence>
<accession>A0A4Y2SDN2</accession>
<sequence>MIDLSQELSPSGTYFYNFKNSTSEMEDIGLLDLNLMKHFIWRHTSWLSAIRMMDVGKKEDDKHPKMPRTKANTSFSVEGKHFQAINHHPSKTLVDISKEH</sequence>